<dbReference type="SUPFAM" id="SSF49401">
    <property type="entry name" value="Bacterial adhesins"/>
    <property type="match status" value="1"/>
</dbReference>
<dbReference type="Proteomes" id="UP000245212">
    <property type="component" value="Unassembled WGS sequence"/>
</dbReference>
<gene>
    <name evidence="6" type="ORF">DD235_10490</name>
</gene>
<comment type="subcellular location">
    <subcellularLocation>
        <location evidence="1">Fimbrium</location>
    </subcellularLocation>
</comment>
<dbReference type="AlphaFoldDB" id="A0A2V1JYG0"/>
<feature type="domain" description="Fimbrial-type adhesion" evidence="5">
    <location>
        <begin position="206"/>
        <end position="357"/>
    </location>
</feature>
<evidence type="ECO:0000259" key="5">
    <source>
        <dbReference type="Pfam" id="PF00419"/>
    </source>
</evidence>
<evidence type="ECO:0000256" key="3">
    <source>
        <dbReference type="ARBA" id="ARBA00023263"/>
    </source>
</evidence>
<keyword evidence="4" id="KW-0732">Signal</keyword>
<proteinExistence type="inferred from homology"/>
<comment type="similarity">
    <text evidence="2">Belongs to the fimbrial protein family.</text>
</comment>
<sequence>MTSRLRTRLLRTASRTLCSGLLLLPLASWGATYCQTSNLTANLGVQSLSAGADANTIGQQIGNESKPEGRIFDGNSNAQCRMVRSWATPARPVVPGVFYQSGGKTYPVFETGIAGIGYAIGISDRKSYDYQPLQAQGNTPTYSGSPTVTMGFNIQVVFVATGRLQSGTYNMPYTQLANFYVETANGNVEGGAYIQANATFDINAITCTLHGANAYTMTLPPVSVNDFANVAIGSAPSNVGASNAINLNLSCPAGISLYATMTDNNDPGSTKNYLSPGSGDGIAQGIGIQMFRDGSSTPISMGPDSSAVGNTNQWYIGSAPSNIGLLLRTSLQAQYVRTAQTMKAGEVRAVATVTFSYR</sequence>
<dbReference type="PANTHER" id="PTHR33420">
    <property type="entry name" value="FIMBRIAL SUBUNIT ELFA-RELATED"/>
    <property type="match status" value="1"/>
</dbReference>
<evidence type="ECO:0000256" key="1">
    <source>
        <dbReference type="ARBA" id="ARBA00004561"/>
    </source>
</evidence>
<dbReference type="GO" id="GO:0043709">
    <property type="term" value="P:cell adhesion involved in single-species biofilm formation"/>
    <property type="evidence" value="ECO:0007669"/>
    <property type="project" value="TreeGrafter"/>
</dbReference>
<name>A0A2V1JYG0_9BURK</name>
<dbReference type="GO" id="GO:0009289">
    <property type="term" value="C:pilus"/>
    <property type="evidence" value="ECO:0007669"/>
    <property type="project" value="UniProtKB-SubCell"/>
</dbReference>
<organism evidence="6 7">
    <name type="scientific">Corticimicrobacter populi</name>
    <dbReference type="NCBI Taxonomy" id="2175229"/>
    <lineage>
        <taxon>Bacteria</taxon>
        <taxon>Pseudomonadati</taxon>
        <taxon>Pseudomonadota</taxon>
        <taxon>Betaproteobacteria</taxon>
        <taxon>Burkholderiales</taxon>
        <taxon>Alcaligenaceae</taxon>
        <taxon>Corticimicrobacter</taxon>
    </lineage>
</organism>
<dbReference type="InterPro" id="IPR036937">
    <property type="entry name" value="Adhesion_dom_fimbrial_sf"/>
</dbReference>
<accession>A0A2V1JYG0</accession>
<dbReference type="Gene3D" id="2.60.40.3310">
    <property type="match status" value="1"/>
</dbReference>
<protein>
    <recommendedName>
        <fullName evidence="5">Fimbrial-type adhesion domain-containing protein</fullName>
    </recommendedName>
</protein>
<dbReference type="InterPro" id="IPR008966">
    <property type="entry name" value="Adhesion_dom_sf"/>
</dbReference>
<evidence type="ECO:0000313" key="6">
    <source>
        <dbReference type="EMBL" id="PWF22514.1"/>
    </source>
</evidence>
<dbReference type="Pfam" id="PF00419">
    <property type="entry name" value="Fimbrial"/>
    <property type="match status" value="1"/>
</dbReference>
<reference evidence="7" key="1">
    <citation type="submission" date="2018-05" db="EMBL/GenBank/DDBJ databases">
        <authorList>
            <person name="Li Y."/>
        </authorList>
    </citation>
    <scope>NUCLEOTIDE SEQUENCE [LARGE SCALE GENOMIC DNA]</scope>
    <source>
        <strain evidence="7">3d-2-2</strain>
    </source>
</reference>
<keyword evidence="7" id="KW-1185">Reference proteome</keyword>
<feature type="chain" id="PRO_5016079748" description="Fimbrial-type adhesion domain-containing protein" evidence="4">
    <location>
        <begin position="31"/>
        <end position="358"/>
    </location>
</feature>
<dbReference type="EMBL" id="QETA01000004">
    <property type="protein sequence ID" value="PWF22514.1"/>
    <property type="molecule type" value="Genomic_DNA"/>
</dbReference>
<evidence type="ECO:0000313" key="7">
    <source>
        <dbReference type="Proteomes" id="UP000245212"/>
    </source>
</evidence>
<comment type="caution">
    <text evidence="6">The sequence shown here is derived from an EMBL/GenBank/DDBJ whole genome shotgun (WGS) entry which is preliminary data.</text>
</comment>
<dbReference type="PANTHER" id="PTHR33420:SF14">
    <property type="entry name" value="TYPE 1 FIMBRIN D-MANNOSE SPECIFIC ADHESIN"/>
    <property type="match status" value="1"/>
</dbReference>
<dbReference type="RefSeq" id="WP_109062038.1">
    <property type="nucleotide sequence ID" value="NZ_QETA01000004.1"/>
</dbReference>
<keyword evidence="3" id="KW-0281">Fimbrium</keyword>
<evidence type="ECO:0000256" key="4">
    <source>
        <dbReference type="SAM" id="SignalP"/>
    </source>
</evidence>
<evidence type="ECO:0000256" key="2">
    <source>
        <dbReference type="ARBA" id="ARBA00006671"/>
    </source>
</evidence>
<dbReference type="Gene3D" id="2.60.40.1090">
    <property type="entry name" value="Fimbrial-type adhesion domain"/>
    <property type="match status" value="1"/>
</dbReference>
<dbReference type="InterPro" id="IPR000259">
    <property type="entry name" value="Adhesion_dom_fimbrial"/>
</dbReference>
<feature type="signal peptide" evidence="4">
    <location>
        <begin position="1"/>
        <end position="30"/>
    </location>
</feature>
<dbReference type="InterPro" id="IPR050263">
    <property type="entry name" value="Bact_Fimbrial_Adh_Pro"/>
</dbReference>